<dbReference type="AlphaFoldDB" id="A0A0G4EP91"/>
<dbReference type="OrthoDB" id="342755at2759"/>
<keyword evidence="1" id="KW-0812">Transmembrane</keyword>
<feature type="transmembrane region" description="Helical" evidence="1">
    <location>
        <begin position="112"/>
        <end position="132"/>
    </location>
</feature>
<evidence type="ECO:0000313" key="3">
    <source>
        <dbReference type="Proteomes" id="UP000041254"/>
    </source>
</evidence>
<evidence type="ECO:0000256" key="1">
    <source>
        <dbReference type="SAM" id="Phobius"/>
    </source>
</evidence>
<dbReference type="VEuPathDB" id="CryptoDB:Vbra_8004"/>
<sequence length="147" mass="15887">MSGDGGSGKVGSVVEVVDSEAMVEVDLEEGRAVADRVIEDEATHAATKEEEMEPSHEIGRGPSYYRKDDVPLTCVVASFWLSFIFPIAGCIGFCHNVTAPETSARKMWARRAVLIGSILSFVYLLVIASAIGSSQHENHVDNFVNAE</sequence>
<dbReference type="InParanoid" id="A0A0G4EP91"/>
<dbReference type="PhylomeDB" id="A0A0G4EP91"/>
<proteinExistence type="predicted"/>
<organism evidence="2 3">
    <name type="scientific">Vitrella brassicaformis (strain CCMP3155)</name>
    <dbReference type="NCBI Taxonomy" id="1169540"/>
    <lineage>
        <taxon>Eukaryota</taxon>
        <taxon>Sar</taxon>
        <taxon>Alveolata</taxon>
        <taxon>Colpodellida</taxon>
        <taxon>Vitrellaceae</taxon>
        <taxon>Vitrella</taxon>
    </lineage>
</organism>
<feature type="transmembrane region" description="Helical" evidence="1">
    <location>
        <begin position="70"/>
        <end position="91"/>
    </location>
</feature>
<keyword evidence="1" id="KW-0472">Membrane</keyword>
<dbReference type="Proteomes" id="UP000041254">
    <property type="component" value="Unassembled WGS sequence"/>
</dbReference>
<reference evidence="2 3" key="1">
    <citation type="submission" date="2014-11" db="EMBL/GenBank/DDBJ databases">
        <authorList>
            <person name="Zhu J."/>
            <person name="Qi W."/>
            <person name="Song R."/>
        </authorList>
    </citation>
    <scope>NUCLEOTIDE SEQUENCE [LARGE SCALE GENOMIC DNA]</scope>
</reference>
<accession>A0A0G4EP91</accession>
<name>A0A0G4EP91_VITBC</name>
<evidence type="ECO:0000313" key="2">
    <source>
        <dbReference type="EMBL" id="CEL99440.1"/>
    </source>
</evidence>
<protein>
    <submittedName>
        <fullName evidence="2">Uncharacterized protein</fullName>
    </submittedName>
</protein>
<gene>
    <name evidence="2" type="ORF">Vbra_8004</name>
</gene>
<dbReference type="EMBL" id="CDMY01000280">
    <property type="protein sequence ID" value="CEL99440.1"/>
    <property type="molecule type" value="Genomic_DNA"/>
</dbReference>
<keyword evidence="3" id="KW-1185">Reference proteome</keyword>
<keyword evidence="1" id="KW-1133">Transmembrane helix</keyword>